<dbReference type="Gene3D" id="1.20.1560.10">
    <property type="entry name" value="ABC transporter type 1, transmembrane domain"/>
    <property type="match status" value="1"/>
</dbReference>
<keyword evidence="10" id="KW-0378">Hydrolase</keyword>
<dbReference type="PANTHER" id="PTHR24221">
    <property type="entry name" value="ATP-BINDING CASSETTE SUB-FAMILY B"/>
    <property type="match status" value="1"/>
</dbReference>
<dbReference type="SUPFAM" id="SSF52540">
    <property type="entry name" value="P-loop containing nucleoside triphosphate hydrolases"/>
    <property type="match status" value="1"/>
</dbReference>
<proteinExistence type="predicted"/>
<dbReference type="PROSITE" id="PS00211">
    <property type="entry name" value="ABC_TRANSPORTER_1"/>
    <property type="match status" value="1"/>
</dbReference>
<dbReference type="InterPro" id="IPR036640">
    <property type="entry name" value="ABC1_TM_sf"/>
</dbReference>
<protein>
    <submittedName>
        <fullName evidence="10">Putative multidrug export ATP-binding/permease protein</fullName>
        <ecNumber evidence="10">3.6.3.-</ecNumber>
    </submittedName>
</protein>
<feature type="domain" description="ABC transmembrane type-1" evidence="9">
    <location>
        <begin position="22"/>
        <end position="325"/>
    </location>
</feature>
<feature type="transmembrane region" description="Helical" evidence="7">
    <location>
        <begin position="20"/>
        <end position="49"/>
    </location>
</feature>
<evidence type="ECO:0000256" key="5">
    <source>
        <dbReference type="ARBA" id="ARBA00022989"/>
    </source>
</evidence>
<dbReference type="InterPro" id="IPR011527">
    <property type="entry name" value="ABC1_TM_dom"/>
</dbReference>
<evidence type="ECO:0000256" key="2">
    <source>
        <dbReference type="ARBA" id="ARBA00022692"/>
    </source>
</evidence>
<dbReference type="PANTHER" id="PTHR24221:SF632">
    <property type="entry name" value="ATP-DEPENDENT LIPID A-CORE FLIPPASE"/>
    <property type="match status" value="1"/>
</dbReference>
<dbReference type="SUPFAM" id="SSF90123">
    <property type="entry name" value="ABC transporter transmembrane region"/>
    <property type="match status" value="1"/>
</dbReference>
<evidence type="ECO:0000259" key="9">
    <source>
        <dbReference type="PROSITE" id="PS50929"/>
    </source>
</evidence>
<dbReference type="Pfam" id="PF00664">
    <property type="entry name" value="ABC_membrane"/>
    <property type="match status" value="1"/>
</dbReference>
<evidence type="ECO:0000256" key="7">
    <source>
        <dbReference type="SAM" id="Phobius"/>
    </source>
</evidence>
<keyword evidence="6 7" id="KW-0472">Membrane</keyword>
<evidence type="ECO:0000256" key="6">
    <source>
        <dbReference type="ARBA" id="ARBA00023136"/>
    </source>
</evidence>
<dbReference type="Pfam" id="PF00005">
    <property type="entry name" value="ABC_tran"/>
    <property type="match status" value="1"/>
</dbReference>
<dbReference type="GO" id="GO:0140359">
    <property type="term" value="F:ABC-type transporter activity"/>
    <property type="evidence" value="ECO:0007669"/>
    <property type="project" value="InterPro"/>
</dbReference>
<dbReference type="GO" id="GO:0016887">
    <property type="term" value="F:ATP hydrolysis activity"/>
    <property type="evidence" value="ECO:0007669"/>
    <property type="project" value="InterPro"/>
</dbReference>
<keyword evidence="2 7" id="KW-0812">Transmembrane</keyword>
<comment type="caution">
    <text evidence="10">The sequence shown here is derived from an EMBL/GenBank/DDBJ whole genome shotgun (WGS) entry which is preliminary data.</text>
</comment>
<keyword evidence="5 7" id="KW-1133">Transmembrane helix</keyword>
<name>A0A1E3AAR3_9FIRM</name>
<evidence type="ECO:0000313" key="10">
    <source>
        <dbReference type="EMBL" id="ODM05587.1"/>
    </source>
</evidence>
<gene>
    <name evidence="10" type="ORF">BEI61_01476</name>
</gene>
<dbReference type="InterPro" id="IPR027417">
    <property type="entry name" value="P-loop_NTPase"/>
</dbReference>
<evidence type="ECO:0000313" key="11">
    <source>
        <dbReference type="Proteomes" id="UP000094067"/>
    </source>
</evidence>
<keyword evidence="4 10" id="KW-0067">ATP-binding</keyword>
<dbReference type="InterPro" id="IPR003439">
    <property type="entry name" value="ABC_transporter-like_ATP-bd"/>
</dbReference>
<dbReference type="PROSITE" id="PS50929">
    <property type="entry name" value="ABC_TM1F"/>
    <property type="match status" value="1"/>
</dbReference>
<sequence>MMENIKKLSRILSKEQKRKVGLLAILILIGGVLETIGVTSILPLITAIIDQDSMLQSEMVQKICLFFGFELSRENYTQLILLLLLLVIVVIVVKNLFLLLLTYAQARFVNGNQFRTVSYMLEEYLNRPYEFYLNADIPTVFRLVDSDVPKVFTILMEYIQLASEAVVAVFLCVTLLLVDFKMTVVMGGILVFMTLLIMRVMKNRLNSMGLKSQQVQSRMGKWRLQSIYGIKDVKILHKEAFFAKNFRKYSQIAGEVTSKYTVLNNVPRLLIETLCMGGVLAYLAVYIMAGGNLTEMIPQMTAFAFAATRLLPSVNRINGHVTNIAFFQPSLDYVYENVDFSDYTKYGEYQNKDDVNAAPIPVRDAICLNNITYLYPNTTKKILDDACMRVPIGKSVGVMGPSGAGKTTAIDILMGLLQVQAGTITCGGVNIFENYPSWLSHIGYIPQTIFLTDDSLRENIAFGVDRDEIDDKRVWQVLEEAQMKEFVEQMPEQLETSIGDRGVRLSGGQRQRIGIARALYHNPEILVFDEATSALDNDTESAIMEAIDSFHGRKTLIIIAHRLRTIENCDIIYNVDKGKIVEAKLPK</sequence>
<dbReference type="RefSeq" id="WP_069151799.1">
    <property type="nucleotide sequence ID" value="NZ_MCGH01000002.1"/>
</dbReference>
<dbReference type="Proteomes" id="UP000094067">
    <property type="component" value="Unassembled WGS sequence"/>
</dbReference>
<dbReference type="PROSITE" id="PS50893">
    <property type="entry name" value="ABC_TRANSPORTER_2"/>
    <property type="match status" value="1"/>
</dbReference>
<dbReference type="Gene3D" id="3.40.50.300">
    <property type="entry name" value="P-loop containing nucleotide triphosphate hydrolases"/>
    <property type="match status" value="1"/>
</dbReference>
<feature type="transmembrane region" description="Helical" evidence="7">
    <location>
        <begin position="269"/>
        <end position="289"/>
    </location>
</feature>
<feature type="transmembrane region" description="Helical" evidence="7">
    <location>
        <begin position="158"/>
        <end position="178"/>
    </location>
</feature>
<feature type="transmembrane region" description="Helical" evidence="7">
    <location>
        <begin position="79"/>
        <end position="101"/>
    </location>
</feature>
<feature type="domain" description="ABC transporter" evidence="8">
    <location>
        <begin position="366"/>
        <end position="587"/>
    </location>
</feature>
<evidence type="ECO:0000256" key="4">
    <source>
        <dbReference type="ARBA" id="ARBA00022840"/>
    </source>
</evidence>
<feature type="transmembrane region" description="Helical" evidence="7">
    <location>
        <begin position="184"/>
        <end position="201"/>
    </location>
</feature>
<reference evidence="10 11" key="1">
    <citation type="submission" date="2016-07" db="EMBL/GenBank/DDBJ databases">
        <title>Characterization of isolates of Eisenbergiella tayi derived from blood cultures, using whole genome sequencing.</title>
        <authorList>
            <person name="Burdz T."/>
            <person name="Wiebe D."/>
            <person name="Huynh C."/>
            <person name="Bernard K."/>
        </authorList>
    </citation>
    <scope>NUCLEOTIDE SEQUENCE [LARGE SCALE GENOMIC DNA]</scope>
    <source>
        <strain evidence="10 11">NML 110608</strain>
    </source>
</reference>
<comment type="subcellular location">
    <subcellularLocation>
        <location evidence="1">Cell membrane</location>
        <topology evidence="1">Multi-pass membrane protein</topology>
    </subcellularLocation>
</comment>
<accession>A0A1E3AAR3</accession>
<dbReference type="InterPro" id="IPR039421">
    <property type="entry name" value="Type_1_exporter"/>
</dbReference>
<dbReference type="GO" id="GO:0034040">
    <property type="term" value="F:ATPase-coupled lipid transmembrane transporter activity"/>
    <property type="evidence" value="ECO:0007669"/>
    <property type="project" value="TreeGrafter"/>
</dbReference>
<dbReference type="InterPro" id="IPR017871">
    <property type="entry name" value="ABC_transporter-like_CS"/>
</dbReference>
<dbReference type="GO" id="GO:0005886">
    <property type="term" value="C:plasma membrane"/>
    <property type="evidence" value="ECO:0007669"/>
    <property type="project" value="UniProtKB-SubCell"/>
</dbReference>
<dbReference type="EMBL" id="MCGH01000002">
    <property type="protein sequence ID" value="ODM05587.1"/>
    <property type="molecule type" value="Genomic_DNA"/>
</dbReference>
<dbReference type="AlphaFoldDB" id="A0A1E3AAR3"/>
<dbReference type="SMART" id="SM00382">
    <property type="entry name" value="AAA"/>
    <property type="match status" value="1"/>
</dbReference>
<evidence type="ECO:0000259" key="8">
    <source>
        <dbReference type="PROSITE" id="PS50893"/>
    </source>
</evidence>
<dbReference type="GO" id="GO:0005524">
    <property type="term" value="F:ATP binding"/>
    <property type="evidence" value="ECO:0007669"/>
    <property type="project" value="UniProtKB-KW"/>
</dbReference>
<evidence type="ECO:0000256" key="1">
    <source>
        <dbReference type="ARBA" id="ARBA00004651"/>
    </source>
</evidence>
<organism evidence="10 11">
    <name type="scientific">Eisenbergiella tayi</name>
    <dbReference type="NCBI Taxonomy" id="1432052"/>
    <lineage>
        <taxon>Bacteria</taxon>
        <taxon>Bacillati</taxon>
        <taxon>Bacillota</taxon>
        <taxon>Clostridia</taxon>
        <taxon>Lachnospirales</taxon>
        <taxon>Lachnospiraceae</taxon>
        <taxon>Eisenbergiella</taxon>
    </lineage>
</organism>
<dbReference type="PATRIC" id="fig|1432052.4.peg.1658"/>
<dbReference type="InterPro" id="IPR003593">
    <property type="entry name" value="AAA+_ATPase"/>
</dbReference>
<keyword evidence="3" id="KW-0547">Nucleotide-binding</keyword>
<evidence type="ECO:0000256" key="3">
    <source>
        <dbReference type="ARBA" id="ARBA00022741"/>
    </source>
</evidence>
<dbReference type="EC" id="3.6.3.-" evidence="10"/>